<keyword evidence="2" id="KW-1185">Reference proteome</keyword>
<comment type="caution">
    <text evidence="1">The sequence shown here is derived from an EMBL/GenBank/DDBJ whole genome shotgun (WGS) entry which is preliminary data.</text>
</comment>
<evidence type="ECO:0008006" key="3">
    <source>
        <dbReference type="Google" id="ProtNLM"/>
    </source>
</evidence>
<dbReference type="EMBL" id="NIQC01000045">
    <property type="protein sequence ID" value="OWZ82737.1"/>
    <property type="molecule type" value="Genomic_DNA"/>
</dbReference>
<protein>
    <recommendedName>
        <fullName evidence="3">YgiT-type zinc finger domain-containing protein</fullName>
    </recommendedName>
</protein>
<gene>
    <name evidence="1" type="ORF">CDO51_12470</name>
</gene>
<evidence type="ECO:0000313" key="2">
    <source>
        <dbReference type="Proteomes" id="UP000214588"/>
    </source>
</evidence>
<dbReference type="AlphaFoldDB" id="A0A226BXA4"/>
<proteinExistence type="predicted"/>
<organism evidence="1 2">
    <name type="scientific">Natranaerobius trueperi</name>
    <dbReference type="NCBI Taxonomy" id="759412"/>
    <lineage>
        <taxon>Bacteria</taxon>
        <taxon>Bacillati</taxon>
        <taxon>Bacillota</taxon>
        <taxon>Clostridia</taxon>
        <taxon>Natranaerobiales</taxon>
        <taxon>Natranaerobiaceae</taxon>
        <taxon>Natranaerobius</taxon>
    </lineage>
</organism>
<name>A0A226BXA4_9FIRM</name>
<dbReference type="Proteomes" id="UP000214588">
    <property type="component" value="Unassembled WGS sequence"/>
</dbReference>
<reference evidence="1 2" key="1">
    <citation type="submission" date="2017-06" db="EMBL/GenBank/DDBJ databases">
        <title>Draft Genome Sequence of Natranaerobius trueperi halophilic, alkalithermophilic bacteria from soda lakes.</title>
        <authorList>
            <person name="Zhao B."/>
        </authorList>
    </citation>
    <scope>NUCLEOTIDE SEQUENCE [LARGE SCALE GENOMIC DNA]</scope>
    <source>
        <strain evidence="1 2">DSM 18760</strain>
    </source>
</reference>
<evidence type="ECO:0000313" key="1">
    <source>
        <dbReference type="EMBL" id="OWZ82737.1"/>
    </source>
</evidence>
<dbReference type="RefSeq" id="WP_089024553.1">
    <property type="nucleotide sequence ID" value="NZ_NIQC01000045.1"/>
</dbReference>
<accession>A0A226BXA4</accession>
<dbReference type="OrthoDB" id="9812340at2"/>
<sequence>MSKKLEELKEILDKDYSCDKPELYPSRCSSCKSEDLKLGKSEWQFSYGVVTGIPGVICIKCGQSFLHSDLLVEIEDVLEELGYNDPNIKLDLSDLTEK</sequence>